<sequence>MSPSLQLELLVAVPPGRVFGVGMHDCGSSVTATPEKSGEATGAAVGGGGRGRGSGWSQLGSVCVGGLSCDWRSSGGGGAAAAAGPGQARICCSYTVALDGAAAMFQRLRQSRPLAPD</sequence>
<evidence type="ECO:0000313" key="2">
    <source>
        <dbReference type="EMBL" id="KAH7064570.1"/>
    </source>
</evidence>
<reference evidence="2 3" key="1">
    <citation type="journal article" date="2021" name="Nat. Commun.">
        <title>Genetic determinants of endophytism in the Arabidopsis root mycobiome.</title>
        <authorList>
            <person name="Mesny F."/>
            <person name="Miyauchi S."/>
            <person name="Thiergart T."/>
            <person name="Pickel B."/>
            <person name="Atanasova L."/>
            <person name="Karlsson M."/>
            <person name="Huettel B."/>
            <person name="Barry K.W."/>
            <person name="Haridas S."/>
            <person name="Chen C."/>
            <person name="Bauer D."/>
            <person name="Andreopoulos W."/>
            <person name="Pangilinan J."/>
            <person name="LaButti K."/>
            <person name="Riley R."/>
            <person name="Lipzen A."/>
            <person name="Clum A."/>
            <person name="Drula E."/>
            <person name="Henrissat B."/>
            <person name="Kohler A."/>
            <person name="Grigoriev I.V."/>
            <person name="Martin F.M."/>
            <person name="Hacquard S."/>
        </authorList>
    </citation>
    <scope>NUCLEOTIDE SEQUENCE [LARGE SCALE GENOMIC DNA]</scope>
    <source>
        <strain evidence="2 3">MPI-SDFR-AT-0080</strain>
    </source>
</reference>
<keyword evidence="3" id="KW-1185">Reference proteome</keyword>
<dbReference type="Proteomes" id="UP000774617">
    <property type="component" value="Unassembled WGS sequence"/>
</dbReference>
<comment type="caution">
    <text evidence="2">The sequence shown here is derived from an EMBL/GenBank/DDBJ whole genome shotgun (WGS) entry which is preliminary data.</text>
</comment>
<feature type="compositionally biased region" description="Gly residues" evidence="1">
    <location>
        <begin position="44"/>
        <end position="53"/>
    </location>
</feature>
<protein>
    <submittedName>
        <fullName evidence="2">Uncharacterized protein</fullName>
    </submittedName>
</protein>
<dbReference type="EMBL" id="JAGTJR010000001">
    <property type="protein sequence ID" value="KAH7064570.1"/>
    <property type="molecule type" value="Genomic_DNA"/>
</dbReference>
<feature type="region of interest" description="Disordered" evidence="1">
    <location>
        <begin position="29"/>
        <end position="53"/>
    </location>
</feature>
<name>A0ABQ8GWL6_9PEZI</name>
<accession>A0ABQ8GWL6</accession>
<organism evidence="2 3">
    <name type="scientific">Macrophomina phaseolina</name>
    <dbReference type="NCBI Taxonomy" id="35725"/>
    <lineage>
        <taxon>Eukaryota</taxon>
        <taxon>Fungi</taxon>
        <taxon>Dikarya</taxon>
        <taxon>Ascomycota</taxon>
        <taxon>Pezizomycotina</taxon>
        <taxon>Dothideomycetes</taxon>
        <taxon>Dothideomycetes incertae sedis</taxon>
        <taxon>Botryosphaeriales</taxon>
        <taxon>Botryosphaeriaceae</taxon>
        <taxon>Macrophomina</taxon>
    </lineage>
</organism>
<evidence type="ECO:0000256" key="1">
    <source>
        <dbReference type="SAM" id="MobiDB-lite"/>
    </source>
</evidence>
<proteinExistence type="predicted"/>
<evidence type="ECO:0000313" key="3">
    <source>
        <dbReference type="Proteomes" id="UP000774617"/>
    </source>
</evidence>
<gene>
    <name evidence="2" type="ORF">B0J12DRAFT_722749</name>
</gene>